<accession>A0ABN1KL82</accession>
<dbReference type="Gene3D" id="2.60.40.1890">
    <property type="entry name" value="PCu(A)C copper chaperone"/>
    <property type="match status" value="1"/>
</dbReference>
<organism evidence="2 3">
    <name type="scientific">Ideonella azotifigens</name>
    <dbReference type="NCBI Taxonomy" id="513160"/>
    <lineage>
        <taxon>Bacteria</taxon>
        <taxon>Pseudomonadati</taxon>
        <taxon>Pseudomonadota</taxon>
        <taxon>Betaproteobacteria</taxon>
        <taxon>Burkholderiales</taxon>
        <taxon>Sphaerotilaceae</taxon>
        <taxon>Ideonella</taxon>
    </lineage>
</organism>
<dbReference type="InterPro" id="IPR036182">
    <property type="entry name" value="PCuAC_sf"/>
</dbReference>
<dbReference type="InterPro" id="IPR058248">
    <property type="entry name" value="Lxx211020-like"/>
</dbReference>
<evidence type="ECO:0000313" key="2">
    <source>
        <dbReference type="EMBL" id="GAA0770196.1"/>
    </source>
</evidence>
<dbReference type="Pfam" id="PF04314">
    <property type="entry name" value="PCuAC"/>
    <property type="match status" value="1"/>
</dbReference>
<dbReference type="PANTHER" id="PTHR36302:SF1">
    <property type="entry name" value="COPPER CHAPERONE PCU(A)C"/>
    <property type="match status" value="1"/>
</dbReference>
<protein>
    <submittedName>
        <fullName evidence="2">Copper chaperone PCu(A)C</fullName>
    </submittedName>
</protein>
<comment type="caution">
    <text evidence="2">The sequence shown here is derived from an EMBL/GenBank/DDBJ whole genome shotgun (WGS) entry which is preliminary data.</text>
</comment>
<evidence type="ECO:0000313" key="3">
    <source>
        <dbReference type="Proteomes" id="UP001500279"/>
    </source>
</evidence>
<name>A0ABN1KL82_9BURK</name>
<keyword evidence="1" id="KW-0732">Signal</keyword>
<proteinExistence type="predicted"/>
<keyword evidence="3" id="KW-1185">Reference proteome</keyword>
<feature type="signal peptide" evidence="1">
    <location>
        <begin position="1"/>
        <end position="28"/>
    </location>
</feature>
<dbReference type="InterPro" id="IPR007410">
    <property type="entry name" value="LpqE-like"/>
</dbReference>
<evidence type="ECO:0000256" key="1">
    <source>
        <dbReference type="SAM" id="SignalP"/>
    </source>
</evidence>
<sequence>MQAFKTPSFFTRATWALGLLAASAAVLAEPPAVTDLWVRGTVAQQKATGAFMQLRSAQGSRLVSVATPLAGMAEVHEMKMVGDVMKMGEVAGGLELPAGKAVKLQPGGFHVMLMDLKQPLKAGDQVPLTLTFKNADGKTEQLTVQAPVRALGASAPGPALEH</sequence>
<gene>
    <name evidence="2" type="ORF">GCM10009107_61760</name>
</gene>
<feature type="chain" id="PRO_5047042283" evidence="1">
    <location>
        <begin position="29"/>
        <end position="162"/>
    </location>
</feature>
<dbReference type="Proteomes" id="UP001500279">
    <property type="component" value="Unassembled WGS sequence"/>
</dbReference>
<dbReference type="SUPFAM" id="SSF110087">
    <property type="entry name" value="DR1885-like metal-binding protein"/>
    <property type="match status" value="1"/>
</dbReference>
<dbReference type="PANTHER" id="PTHR36302">
    <property type="entry name" value="BLR7088 PROTEIN"/>
    <property type="match status" value="1"/>
</dbReference>
<dbReference type="EMBL" id="BAAAEW010000049">
    <property type="protein sequence ID" value="GAA0770196.1"/>
    <property type="molecule type" value="Genomic_DNA"/>
</dbReference>
<reference evidence="2 3" key="1">
    <citation type="journal article" date="2019" name="Int. J. Syst. Evol. Microbiol.">
        <title>The Global Catalogue of Microorganisms (GCM) 10K type strain sequencing project: providing services to taxonomists for standard genome sequencing and annotation.</title>
        <authorList>
            <consortium name="The Broad Institute Genomics Platform"/>
            <consortium name="The Broad Institute Genome Sequencing Center for Infectious Disease"/>
            <person name="Wu L."/>
            <person name="Ma J."/>
        </authorList>
    </citation>
    <scope>NUCLEOTIDE SEQUENCE [LARGE SCALE GENOMIC DNA]</scope>
    <source>
        <strain evidence="2 3">JCM 15503</strain>
    </source>
</reference>
<dbReference type="RefSeq" id="WP_141287091.1">
    <property type="nucleotide sequence ID" value="NZ_BAAAEW010000049.1"/>
</dbReference>